<keyword evidence="5" id="KW-1185">Reference proteome</keyword>
<evidence type="ECO:0000313" key="4">
    <source>
        <dbReference type="EMBL" id="ORZ14705.1"/>
    </source>
</evidence>
<sequence length="424" mass="44103">MKYTIFLTVCIITICLCSSVQAQAASSNGTSAGNCTPSKCEAICNPGCGTDTTCALGTMKSCGVCPSSSCVDNALLGLPKSGNNGGSNSGSSSSSSGGTDGGMIGGIVGGLVGGGLLLAAVMFLFFRHKKQKKGGLPFIASRSRLDTPSLAMSSPAPIGNRSLANNSLSSPTPYSLASLSSYQRQQHHLDQRNISGGHQQQGPRPISTATSQMNDDDDDDRSSISSVSQRGSAMVAHVAHLQQQQASKSAQAFQVTRVKPQIMRVNTVRVMDQQPDSPSSGGNLSRSGSVRTVLTRDNSVRSLSRSNTAPTRQPATHSPQQQQQHQQQQQRSTVYSTSSTLSPESSPTTATATSTTFMPAKRTSAPLLSATNTIPTTTSASADPFDDSHSVIEDDSSVADDSLSKTPSPCLPLHDALSSDPCTK</sequence>
<feature type="chain" id="PRO_5012755703" description="Membrane anchor Opy2 N-terminal domain-containing protein" evidence="3">
    <location>
        <begin position="23"/>
        <end position="424"/>
    </location>
</feature>
<evidence type="ECO:0000256" key="2">
    <source>
        <dbReference type="SAM" id="Phobius"/>
    </source>
</evidence>
<protein>
    <recommendedName>
        <fullName evidence="6">Membrane anchor Opy2 N-terminal domain-containing protein</fullName>
    </recommendedName>
</protein>
<gene>
    <name evidence="4" type="ORF">BCR42DRAFT_393501</name>
</gene>
<keyword evidence="3" id="KW-0732">Signal</keyword>
<evidence type="ECO:0000313" key="5">
    <source>
        <dbReference type="Proteomes" id="UP000193560"/>
    </source>
</evidence>
<evidence type="ECO:0000256" key="3">
    <source>
        <dbReference type="SAM" id="SignalP"/>
    </source>
</evidence>
<evidence type="ECO:0000256" key="1">
    <source>
        <dbReference type="SAM" id="MobiDB-lite"/>
    </source>
</evidence>
<comment type="caution">
    <text evidence="4">The sequence shown here is derived from an EMBL/GenBank/DDBJ whole genome shotgun (WGS) entry which is preliminary data.</text>
</comment>
<name>A0A1X2IFC5_9FUNG</name>
<keyword evidence="2" id="KW-0472">Membrane</keyword>
<evidence type="ECO:0008006" key="6">
    <source>
        <dbReference type="Google" id="ProtNLM"/>
    </source>
</evidence>
<feature type="compositionally biased region" description="Polar residues" evidence="1">
    <location>
        <begin position="193"/>
        <end position="210"/>
    </location>
</feature>
<dbReference type="Proteomes" id="UP000193560">
    <property type="component" value="Unassembled WGS sequence"/>
</dbReference>
<feature type="transmembrane region" description="Helical" evidence="2">
    <location>
        <begin position="103"/>
        <end position="126"/>
    </location>
</feature>
<organism evidence="4 5">
    <name type="scientific">Absidia repens</name>
    <dbReference type="NCBI Taxonomy" id="90262"/>
    <lineage>
        <taxon>Eukaryota</taxon>
        <taxon>Fungi</taxon>
        <taxon>Fungi incertae sedis</taxon>
        <taxon>Mucoromycota</taxon>
        <taxon>Mucoromycotina</taxon>
        <taxon>Mucoromycetes</taxon>
        <taxon>Mucorales</taxon>
        <taxon>Cunninghamellaceae</taxon>
        <taxon>Absidia</taxon>
    </lineage>
</organism>
<dbReference type="EMBL" id="MCGE01000014">
    <property type="protein sequence ID" value="ORZ14705.1"/>
    <property type="molecule type" value="Genomic_DNA"/>
</dbReference>
<accession>A0A1X2IFC5</accession>
<feature type="signal peptide" evidence="3">
    <location>
        <begin position="1"/>
        <end position="22"/>
    </location>
</feature>
<feature type="region of interest" description="Disordered" evidence="1">
    <location>
        <begin position="269"/>
        <end position="424"/>
    </location>
</feature>
<dbReference type="OrthoDB" id="2269650at2759"/>
<feature type="region of interest" description="Disordered" evidence="1">
    <location>
        <begin position="193"/>
        <end position="231"/>
    </location>
</feature>
<proteinExistence type="predicted"/>
<feature type="compositionally biased region" description="Low complexity" evidence="1">
    <location>
        <begin position="320"/>
        <end position="356"/>
    </location>
</feature>
<keyword evidence="2" id="KW-0812">Transmembrane</keyword>
<keyword evidence="2" id="KW-1133">Transmembrane helix</keyword>
<reference evidence="4 5" key="1">
    <citation type="submission" date="2016-07" db="EMBL/GenBank/DDBJ databases">
        <title>Pervasive Adenine N6-methylation of Active Genes in Fungi.</title>
        <authorList>
            <consortium name="DOE Joint Genome Institute"/>
            <person name="Mondo S.J."/>
            <person name="Dannebaum R.O."/>
            <person name="Kuo R.C."/>
            <person name="Labutti K."/>
            <person name="Haridas S."/>
            <person name="Kuo A."/>
            <person name="Salamov A."/>
            <person name="Ahrendt S.R."/>
            <person name="Lipzen A."/>
            <person name="Sullivan W."/>
            <person name="Andreopoulos W.B."/>
            <person name="Clum A."/>
            <person name="Lindquist E."/>
            <person name="Daum C."/>
            <person name="Ramamoorthy G.K."/>
            <person name="Gryganskyi A."/>
            <person name="Culley D."/>
            <person name="Magnuson J.K."/>
            <person name="James T.Y."/>
            <person name="O'Malley M.A."/>
            <person name="Stajich J.E."/>
            <person name="Spatafora J.W."/>
            <person name="Visel A."/>
            <person name="Grigoriev I.V."/>
        </authorList>
    </citation>
    <scope>NUCLEOTIDE SEQUENCE [LARGE SCALE GENOMIC DNA]</scope>
    <source>
        <strain evidence="4 5">NRRL 1336</strain>
    </source>
</reference>
<feature type="compositionally biased region" description="Polar residues" evidence="1">
    <location>
        <begin position="274"/>
        <end position="319"/>
    </location>
</feature>
<feature type="compositionally biased region" description="Polar residues" evidence="1">
    <location>
        <begin position="369"/>
        <end position="381"/>
    </location>
</feature>
<dbReference type="STRING" id="90262.A0A1X2IFC5"/>
<dbReference type="AlphaFoldDB" id="A0A1X2IFC5"/>
<feature type="region of interest" description="Disordered" evidence="1">
    <location>
        <begin position="148"/>
        <end position="170"/>
    </location>
</feature>